<evidence type="ECO:0000259" key="2">
    <source>
        <dbReference type="Pfam" id="PF25597"/>
    </source>
</evidence>
<sequence length="179" mass="19963">MNFGKEENLIWGYFHPFGCKCFVLNTKDKLGKLDSKSDEAIFLGYSTQSRAYRIFNRQTLKVEESINVVFDESVSVSTATVEDEDDLGLSSSTVVARDKQELDHVVSSETTIDAGDTPKEVQAPPHIQKRHPISQVIGNMNQGMTTRSQDASVHIAFVSLVVPKNSDEALMDEFWNASM</sequence>
<accession>A0AAV2EB31</accession>
<protein>
    <recommendedName>
        <fullName evidence="2">Retroviral polymerase SH3-like domain-containing protein</fullName>
    </recommendedName>
</protein>
<evidence type="ECO:0000313" key="3">
    <source>
        <dbReference type="EMBL" id="CAL1383104.1"/>
    </source>
</evidence>
<dbReference type="Proteomes" id="UP001497516">
    <property type="component" value="Chromosome 4"/>
</dbReference>
<proteinExistence type="predicted"/>
<evidence type="ECO:0000313" key="4">
    <source>
        <dbReference type="Proteomes" id="UP001497516"/>
    </source>
</evidence>
<dbReference type="EMBL" id="OZ034817">
    <property type="protein sequence ID" value="CAL1383104.1"/>
    <property type="molecule type" value="Genomic_DNA"/>
</dbReference>
<dbReference type="Pfam" id="PF25597">
    <property type="entry name" value="SH3_retrovirus"/>
    <property type="match status" value="1"/>
</dbReference>
<feature type="domain" description="Retroviral polymerase SH3-like" evidence="2">
    <location>
        <begin position="19"/>
        <end position="76"/>
    </location>
</feature>
<dbReference type="InterPro" id="IPR057670">
    <property type="entry name" value="SH3_retrovirus"/>
</dbReference>
<keyword evidence="4" id="KW-1185">Reference proteome</keyword>
<evidence type="ECO:0000256" key="1">
    <source>
        <dbReference type="SAM" id="MobiDB-lite"/>
    </source>
</evidence>
<gene>
    <name evidence="3" type="ORF">LTRI10_LOCUS24393</name>
</gene>
<reference evidence="3 4" key="1">
    <citation type="submission" date="2024-04" db="EMBL/GenBank/DDBJ databases">
        <authorList>
            <person name="Fracassetti M."/>
        </authorList>
    </citation>
    <scope>NUCLEOTIDE SEQUENCE [LARGE SCALE GENOMIC DNA]</scope>
</reference>
<dbReference type="AlphaFoldDB" id="A0AAV2EB31"/>
<organism evidence="3 4">
    <name type="scientific">Linum trigynum</name>
    <dbReference type="NCBI Taxonomy" id="586398"/>
    <lineage>
        <taxon>Eukaryota</taxon>
        <taxon>Viridiplantae</taxon>
        <taxon>Streptophyta</taxon>
        <taxon>Embryophyta</taxon>
        <taxon>Tracheophyta</taxon>
        <taxon>Spermatophyta</taxon>
        <taxon>Magnoliopsida</taxon>
        <taxon>eudicotyledons</taxon>
        <taxon>Gunneridae</taxon>
        <taxon>Pentapetalae</taxon>
        <taxon>rosids</taxon>
        <taxon>fabids</taxon>
        <taxon>Malpighiales</taxon>
        <taxon>Linaceae</taxon>
        <taxon>Linum</taxon>
    </lineage>
</organism>
<feature type="region of interest" description="Disordered" evidence="1">
    <location>
        <begin position="113"/>
        <end position="132"/>
    </location>
</feature>
<name>A0AAV2EB31_9ROSI</name>